<accession>A0A1L9WIH2</accession>
<sequence>MVRSDITASIIIFTTRIFPLPGVQHGKRIIASVIEARAEKNDDAPWVSLPIDEENISQGFIDISIRTFNNAANHAAHWLRKSLPETSEPFQKFAYAGPKDLRYPILAVAAAKLQKVLILPSPLVTAEAQRRILELQKCTVYLRPLAMKAQVDAILHDAPRIQTIDIPNVEAFLKETEAEPVTYSKTWDEGKNDPWLVFHTSGTTGNPKPVTWTHRMMASIDMMAAAPNIKDSIVHRAANHRLFTPIPSLHLTGMMLILATTSYVNMTAVLGPSTALTPATVISVFQNTHIDGTLLPPALIDALCLSEAGLAALRSLSFLVYTGAPLAAKSAAMLTPYIPVVINGVGTTEAGGYFATHHEHRDADAYLWLSFAQQKGATFEPRTADGLHELVFVRDDPATISKDGDIDTDDEPVIFQTYPHLTRFETHDLWRPHPVHRDLWQIVGRTDDYVPLSHSDGLHASLLEPEITAHPAVKTALIGGHGRAKPVLLVQLVEGTAASGFEVESLRPYVEKVNARVHECVRLEMGRVIVASEEKPFLYTAKQSVARMQSLKLYEAEIEALEG</sequence>
<dbReference type="PANTHER" id="PTHR43439:SF2">
    <property type="entry name" value="ENZYME, PUTATIVE (JCVI)-RELATED"/>
    <property type="match status" value="1"/>
</dbReference>
<dbReference type="STRING" id="690307.A0A1L9WIH2"/>
<evidence type="ECO:0000313" key="4">
    <source>
        <dbReference type="EMBL" id="OJJ95950.1"/>
    </source>
</evidence>
<dbReference type="OrthoDB" id="429813at2759"/>
<evidence type="ECO:0000313" key="5">
    <source>
        <dbReference type="Proteomes" id="UP000184546"/>
    </source>
</evidence>
<dbReference type="InterPro" id="IPR000873">
    <property type="entry name" value="AMP-dep_synth/lig_dom"/>
</dbReference>
<dbReference type="RefSeq" id="XP_020052290.1">
    <property type="nucleotide sequence ID" value="XM_020202924.1"/>
</dbReference>
<organism evidence="4 5">
    <name type="scientific">Aspergillus aculeatus (strain ATCC 16872 / CBS 172.66 / WB 5094)</name>
    <dbReference type="NCBI Taxonomy" id="690307"/>
    <lineage>
        <taxon>Eukaryota</taxon>
        <taxon>Fungi</taxon>
        <taxon>Dikarya</taxon>
        <taxon>Ascomycota</taxon>
        <taxon>Pezizomycotina</taxon>
        <taxon>Eurotiomycetes</taxon>
        <taxon>Eurotiomycetidae</taxon>
        <taxon>Eurotiales</taxon>
        <taxon>Aspergillaceae</taxon>
        <taxon>Aspergillus</taxon>
        <taxon>Aspergillus subgen. Circumdati</taxon>
    </lineage>
</organism>
<evidence type="ECO:0000256" key="2">
    <source>
        <dbReference type="ARBA" id="ARBA00022553"/>
    </source>
</evidence>
<protein>
    <recommendedName>
        <fullName evidence="3">AMP-dependent synthetase/ligase domain-containing protein</fullName>
    </recommendedName>
</protein>
<dbReference type="EMBL" id="KV878987">
    <property type="protein sequence ID" value="OJJ95950.1"/>
    <property type="molecule type" value="Genomic_DNA"/>
</dbReference>
<dbReference type="InterPro" id="IPR020845">
    <property type="entry name" value="AMP-binding_CS"/>
</dbReference>
<dbReference type="PANTHER" id="PTHR43439">
    <property type="entry name" value="PHENYLACETATE-COENZYME A LIGASE"/>
    <property type="match status" value="1"/>
</dbReference>
<dbReference type="Pfam" id="PF23562">
    <property type="entry name" value="AMP-binding_C_3"/>
    <property type="match status" value="1"/>
</dbReference>
<keyword evidence="2" id="KW-0597">Phosphoprotein</keyword>
<evidence type="ECO:0000256" key="1">
    <source>
        <dbReference type="ARBA" id="ARBA00022450"/>
    </source>
</evidence>
<proteinExistence type="predicted"/>
<dbReference type="PROSITE" id="PS00455">
    <property type="entry name" value="AMP_BINDING"/>
    <property type="match status" value="1"/>
</dbReference>
<keyword evidence="1" id="KW-0596">Phosphopantetheine</keyword>
<dbReference type="Gene3D" id="3.40.50.12780">
    <property type="entry name" value="N-terminal domain of ligase-like"/>
    <property type="match status" value="1"/>
</dbReference>
<evidence type="ECO:0000259" key="3">
    <source>
        <dbReference type="Pfam" id="PF00501"/>
    </source>
</evidence>
<dbReference type="VEuPathDB" id="FungiDB:ASPACDRAFT_54827"/>
<dbReference type="SUPFAM" id="SSF56801">
    <property type="entry name" value="Acetyl-CoA synthetase-like"/>
    <property type="match status" value="1"/>
</dbReference>
<dbReference type="Proteomes" id="UP000184546">
    <property type="component" value="Unassembled WGS sequence"/>
</dbReference>
<feature type="domain" description="AMP-dependent synthetase/ligase" evidence="3">
    <location>
        <begin position="52"/>
        <end position="359"/>
    </location>
</feature>
<reference evidence="5" key="1">
    <citation type="journal article" date="2017" name="Genome Biol.">
        <title>Comparative genomics reveals high biological diversity and specific adaptations in the industrially and medically important fungal genus Aspergillus.</title>
        <authorList>
            <person name="de Vries R.P."/>
            <person name="Riley R."/>
            <person name="Wiebenga A."/>
            <person name="Aguilar-Osorio G."/>
            <person name="Amillis S."/>
            <person name="Uchima C.A."/>
            <person name="Anderluh G."/>
            <person name="Asadollahi M."/>
            <person name="Askin M."/>
            <person name="Barry K."/>
            <person name="Battaglia E."/>
            <person name="Bayram O."/>
            <person name="Benocci T."/>
            <person name="Braus-Stromeyer S.A."/>
            <person name="Caldana C."/>
            <person name="Canovas D."/>
            <person name="Cerqueira G.C."/>
            <person name="Chen F."/>
            <person name="Chen W."/>
            <person name="Choi C."/>
            <person name="Clum A."/>
            <person name="Dos Santos R.A."/>
            <person name="Damasio A.R."/>
            <person name="Diallinas G."/>
            <person name="Emri T."/>
            <person name="Fekete E."/>
            <person name="Flipphi M."/>
            <person name="Freyberg S."/>
            <person name="Gallo A."/>
            <person name="Gournas C."/>
            <person name="Habgood R."/>
            <person name="Hainaut M."/>
            <person name="Harispe M.L."/>
            <person name="Henrissat B."/>
            <person name="Hilden K.S."/>
            <person name="Hope R."/>
            <person name="Hossain A."/>
            <person name="Karabika E."/>
            <person name="Karaffa L."/>
            <person name="Karanyi Z."/>
            <person name="Krasevec N."/>
            <person name="Kuo A."/>
            <person name="Kusch H."/>
            <person name="LaButti K."/>
            <person name="Lagendijk E.L."/>
            <person name="Lapidus A."/>
            <person name="Levasseur A."/>
            <person name="Lindquist E."/>
            <person name="Lipzen A."/>
            <person name="Logrieco A.F."/>
            <person name="MacCabe A."/>
            <person name="Maekelae M.R."/>
            <person name="Malavazi I."/>
            <person name="Melin P."/>
            <person name="Meyer V."/>
            <person name="Mielnichuk N."/>
            <person name="Miskei M."/>
            <person name="Molnar A.P."/>
            <person name="Mule G."/>
            <person name="Ngan C.Y."/>
            <person name="Orejas M."/>
            <person name="Orosz E."/>
            <person name="Ouedraogo J.P."/>
            <person name="Overkamp K.M."/>
            <person name="Park H.-S."/>
            <person name="Perrone G."/>
            <person name="Piumi F."/>
            <person name="Punt P.J."/>
            <person name="Ram A.F."/>
            <person name="Ramon A."/>
            <person name="Rauscher S."/>
            <person name="Record E."/>
            <person name="Riano-Pachon D.M."/>
            <person name="Robert V."/>
            <person name="Roehrig J."/>
            <person name="Ruller R."/>
            <person name="Salamov A."/>
            <person name="Salih N.S."/>
            <person name="Samson R.A."/>
            <person name="Sandor E."/>
            <person name="Sanguinetti M."/>
            <person name="Schuetze T."/>
            <person name="Sepcic K."/>
            <person name="Shelest E."/>
            <person name="Sherlock G."/>
            <person name="Sophianopoulou V."/>
            <person name="Squina F.M."/>
            <person name="Sun H."/>
            <person name="Susca A."/>
            <person name="Todd R.B."/>
            <person name="Tsang A."/>
            <person name="Unkles S.E."/>
            <person name="van de Wiele N."/>
            <person name="van Rossen-Uffink D."/>
            <person name="Oliveira J.V."/>
            <person name="Vesth T.C."/>
            <person name="Visser J."/>
            <person name="Yu J.-H."/>
            <person name="Zhou M."/>
            <person name="Andersen M.R."/>
            <person name="Archer D.B."/>
            <person name="Baker S.E."/>
            <person name="Benoit I."/>
            <person name="Brakhage A.A."/>
            <person name="Braus G.H."/>
            <person name="Fischer R."/>
            <person name="Frisvad J.C."/>
            <person name="Goldman G.H."/>
            <person name="Houbraken J."/>
            <person name="Oakley B."/>
            <person name="Pocsi I."/>
            <person name="Scazzocchio C."/>
            <person name="Seiboth B."/>
            <person name="vanKuyk P.A."/>
            <person name="Wortman J."/>
            <person name="Dyer P.S."/>
            <person name="Grigoriev I.V."/>
        </authorList>
    </citation>
    <scope>NUCLEOTIDE SEQUENCE [LARGE SCALE GENOMIC DNA]</scope>
    <source>
        <strain evidence="5">ATCC 16872 / CBS 172.66 / WB 5094</strain>
    </source>
</reference>
<dbReference type="InterPro" id="IPR051414">
    <property type="entry name" value="Adenylate-forming_Reductase"/>
</dbReference>
<gene>
    <name evidence="4" type="ORF">ASPACDRAFT_54827</name>
</gene>
<keyword evidence="5" id="KW-1185">Reference proteome</keyword>
<dbReference type="InterPro" id="IPR042099">
    <property type="entry name" value="ANL_N_sf"/>
</dbReference>
<name>A0A1L9WIH2_ASPA1</name>
<dbReference type="OMA" id="YAITRRM"/>
<dbReference type="AlphaFoldDB" id="A0A1L9WIH2"/>
<dbReference type="GeneID" id="30976738"/>
<dbReference type="Pfam" id="PF00501">
    <property type="entry name" value="AMP-binding"/>
    <property type="match status" value="1"/>
</dbReference>